<gene>
    <name evidence="2" type="ORF">CLV75_3406</name>
</gene>
<evidence type="ECO:0000259" key="1">
    <source>
        <dbReference type="SMART" id="SM00858"/>
    </source>
</evidence>
<comment type="caution">
    <text evidence="2">The sequence shown here is derived from an EMBL/GenBank/DDBJ whole genome shotgun (WGS) entry which is preliminary data.</text>
</comment>
<feature type="domain" description="SAF" evidence="1">
    <location>
        <begin position="43"/>
        <end position="111"/>
    </location>
</feature>
<evidence type="ECO:0000313" key="3">
    <source>
        <dbReference type="Proteomes" id="UP000271700"/>
    </source>
</evidence>
<dbReference type="Proteomes" id="UP000271700">
    <property type="component" value="Unassembled WGS sequence"/>
</dbReference>
<keyword evidence="3" id="KW-1185">Reference proteome</keyword>
<name>A0A497Z335_9RHOB</name>
<dbReference type="SMART" id="SM00858">
    <property type="entry name" value="SAF"/>
    <property type="match status" value="1"/>
</dbReference>
<dbReference type="OrthoDB" id="163768at2"/>
<dbReference type="InterPro" id="IPR013974">
    <property type="entry name" value="SAF"/>
</dbReference>
<dbReference type="NCBIfam" id="TIGR03177">
    <property type="entry name" value="pilus_cpaB"/>
    <property type="match status" value="1"/>
</dbReference>
<dbReference type="STRING" id="981384.GCA_000192475_00107"/>
<dbReference type="CDD" id="cd11614">
    <property type="entry name" value="SAF_CpaB_FlgA_like"/>
    <property type="match status" value="1"/>
</dbReference>
<dbReference type="Pfam" id="PF08666">
    <property type="entry name" value="SAF"/>
    <property type="match status" value="1"/>
</dbReference>
<dbReference type="Pfam" id="PF16976">
    <property type="entry name" value="RcpC"/>
    <property type="match status" value="1"/>
</dbReference>
<sequence length="271" mass="29464">MRLSAIFTALTGLVVAGGSVYVARDYIQFDAQSANVEAESEMVSVVVASRDISFGEEIEPGALTTIDWPRGAVPVGVFTDYDDLIAEASMPSRRARRAITQGELILNSKVSDFGEKVTIVQTLGADHRAMAIEVDAETAVGGFVTPGDRVDVVMTTGEKRDMHAVTILQNIRVIGVDQESDEQTDQPVVARTVTVAVTPDQVQRLALAQRAGRLSLTLRSIDDTEDKTLTMTRLNDLLIDEPVVAQDIKEPVRKTIVRVRRGTEVTESIIN</sequence>
<evidence type="ECO:0000313" key="2">
    <source>
        <dbReference type="EMBL" id="RLK02849.1"/>
    </source>
</evidence>
<dbReference type="InterPro" id="IPR031571">
    <property type="entry name" value="RcpC_dom"/>
</dbReference>
<dbReference type="EMBL" id="RCCT01000005">
    <property type="protein sequence ID" value="RLK02849.1"/>
    <property type="molecule type" value="Genomic_DNA"/>
</dbReference>
<accession>A0A497Z335</accession>
<reference evidence="2 3" key="1">
    <citation type="submission" date="2018-10" db="EMBL/GenBank/DDBJ databases">
        <title>Genomic Encyclopedia of Archaeal and Bacterial Type Strains, Phase II (KMG-II): from individual species to whole genera.</title>
        <authorList>
            <person name="Goeker M."/>
        </authorList>
    </citation>
    <scope>NUCLEOTIDE SEQUENCE [LARGE SCALE GENOMIC DNA]</scope>
    <source>
        <strain evidence="2 3">DSM 29317</strain>
    </source>
</reference>
<proteinExistence type="predicted"/>
<organism evidence="2 3">
    <name type="scientific">Ruegeria conchae</name>
    <dbReference type="NCBI Taxonomy" id="981384"/>
    <lineage>
        <taxon>Bacteria</taxon>
        <taxon>Pseudomonadati</taxon>
        <taxon>Pseudomonadota</taxon>
        <taxon>Alphaproteobacteria</taxon>
        <taxon>Rhodobacterales</taxon>
        <taxon>Roseobacteraceae</taxon>
        <taxon>Ruegeria</taxon>
    </lineage>
</organism>
<dbReference type="AlphaFoldDB" id="A0A497Z335"/>
<dbReference type="RefSeq" id="WP_010443522.1">
    <property type="nucleotide sequence ID" value="NZ_AEYW01000025.1"/>
</dbReference>
<protein>
    <submittedName>
        <fullName evidence="2">Pilus assembly protein CpaB</fullName>
    </submittedName>
</protein>
<dbReference type="InterPro" id="IPR017592">
    <property type="entry name" value="Pilus_assmbl_Flp-typ_CpaB"/>
</dbReference>